<feature type="compositionally biased region" description="Polar residues" evidence="1">
    <location>
        <begin position="20"/>
        <end position="45"/>
    </location>
</feature>
<evidence type="ECO:0000313" key="3">
    <source>
        <dbReference type="Proteomes" id="UP000823775"/>
    </source>
</evidence>
<proteinExistence type="predicted"/>
<feature type="region of interest" description="Disordered" evidence="1">
    <location>
        <begin position="1"/>
        <end position="54"/>
    </location>
</feature>
<evidence type="ECO:0000256" key="1">
    <source>
        <dbReference type="SAM" id="MobiDB-lite"/>
    </source>
</evidence>
<comment type="caution">
    <text evidence="2">The sequence shown here is derived from an EMBL/GenBank/DDBJ whole genome shotgun (WGS) entry which is preliminary data.</text>
</comment>
<dbReference type="Proteomes" id="UP000823775">
    <property type="component" value="Unassembled WGS sequence"/>
</dbReference>
<name>A0ABS8WQM7_DATST</name>
<feature type="region of interest" description="Disordered" evidence="1">
    <location>
        <begin position="101"/>
        <end position="130"/>
    </location>
</feature>
<dbReference type="EMBL" id="JACEIK010010502">
    <property type="protein sequence ID" value="MCE3215215.1"/>
    <property type="molecule type" value="Genomic_DNA"/>
</dbReference>
<keyword evidence="3" id="KW-1185">Reference proteome</keyword>
<accession>A0ABS8WQM7</accession>
<gene>
    <name evidence="2" type="ORF">HAX54_001379</name>
</gene>
<evidence type="ECO:0000313" key="2">
    <source>
        <dbReference type="EMBL" id="MCE3215215.1"/>
    </source>
</evidence>
<sequence length="171" mass="18723">MSSQVPPAPRRNSLVHKRNISTLKKSVNQSENGGSAANATSQSKPSSPPHSVMKGARLSPLATWRGELLSPSSIMVRRNPKGALMALMALMATWRRGEKGKKDRLSSLLRDSEARKTTTSPSSSPRLLQTPGPVLQNAVFFSFSPSRFSRLGFLEFTVLRRTDCVSPTKFI</sequence>
<reference evidence="2 3" key="1">
    <citation type="journal article" date="2021" name="BMC Genomics">
        <title>Datura genome reveals duplications of psychoactive alkaloid biosynthetic genes and high mutation rate following tissue culture.</title>
        <authorList>
            <person name="Rajewski A."/>
            <person name="Carter-House D."/>
            <person name="Stajich J."/>
            <person name="Litt A."/>
        </authorList>
    </citation>
    <scope>NUCLEOTIDE SEQUENCE [LARGE SCALE GENOMIC DNA]</scope>
    <source>
        <strain evidence="2">AR-01</strain>
    </source>
</reference>
<organism evidence="2 3">
    <name type="scientific">Datura stramonium</name>
    <name type="common">Jimsonweed</name>
    <name type="synonym">Common thornapple</name>
    <dbReference type="NCBI Taxonomy" id="4076"/>
    <lineage>
        <taxon>Eukaryota</taxon>
        <taxon>Viridiplantae</taxon>
        <taxon>Streptophyta</taxon>
        <taxon>Embryophyta</taxon>
        <taxon>Tracheophyta</taxon>
        <taxon>Spermatophyta</taxon>
        <taxon>Magnoliopsida</taxon>
        <taxon>eudicotyledons</taxon>
        <taxon>Gunneridae</taxon>
        <taxon>Pentapetalae</taxon>
        <taxon>asterids</taxon>
        <taxon>lamiids</taxon>
        <taxon>Solanales</taxon>
        <taxon>Solanaceae</taxon>
        <taxon>Solanoideae</taxon>
        <taxon>Datureae</taxon>
        <taxon>Datura</taxon>
    </lineage>
</organism>
<protein>
    <submittedName>
        <fullName evidence="2">Uncharacterized protein</fullName>
    </submittedName>
</protein>
<feature type="compositionally biased region" description="Basic and acidic residues" evidence="1">
    <location>
        <begin position="101"/>
        <end position="116"/>
    </location>
</feature>